<dbReference type="Gene3D" id="3.60.130.10">
    <property type="entry name" value="Clavaminate synthase-like"/>
    <property type="match status" value="1"/>
</dbReference>
<evidence type="ECO:0000313" key="8">
    <source>
        <dbReference type="EMBL" id="KAG2224334.1"/>
    </source>
</evidence>
<dbReference type="GO" id="GO:0046872">
    <property type="term" value="F:metal ion binding"/>
    <property type="evidence" value="ECO:0007669"/>
    <property type="project" value="UniProtKB-KW"/>
</dbReference>
<dbReference type="Proteomes" id="UP000646827">
    <property type="component" value="Unassembled WGS sequence"/>
</dbReference>
<evidence type="ECO:0000256" key="1">
    <source>
        <dbReference type="ARBA" id="ARBA00005896"/>
    </source>
</evidence>
<dbReference type="GO" id="GO:0005737">
    <property type="term" value="C:cytoplasm"/>
    <property type="evidence" value="ECO:0007669"/>
    <property type="project" value="TreeGrafter"/>
</dbReference>
<dbReference type="AlphaFoldDB" id="A0A8H7VRG3"/>
<dbReference type="OrthoDB" id="10257314at2759"/>
<comment type="caution">
    <text evidence="8">The sequence shown here is derived from an EMBL/GenBank/DDBJ whole genome shotgun (WGS) entry which is preliminary data.</text>
</comment>
<evidence type="ECO:0000256" key="3">
    <source>
        <dbReference type="ARBA" id="ARBA00022964"/>
    </source>
</evidence>
<gene>
    <name evidence="8" type="ORF">INT45_006734</name>
</gene>
<keyword evidence="9" id="KW-1185">Reference proteome</keyword>
<name>A0A8H7VRG3_9FUNG</name>
<comment type="similarity">
    <text evidence="1">Belongs to the TfdA dioxygenase family.</text>
</comment>
<keyword evidence="5" id="KW-0408">Iron</keyword>
<dbReference type="InterPro" id="IPR051323">
    <property type="entry name" value="AtsK-like"/>
</dbReference>
<feature type="domain" description="TauD/TfdA-like" evidence="7">
    <location>
        <begin position="71"/>
        <end position="343"/>
    </location>
</feature>
<keyword evidence="4" id="KW-0560">Oxidoreductase</keyword>
<evidence type="ECO:0000256" key="2">
    <source>
        <dbReference type="ARBA" id="ARBA00022723"/>
    </source>
</evidence>
<dbReference type="InterPro" id="IPR042098">
    <property type="entry name" value="TauD-like_sf"/>
</dbReference>
<evidence type="ECO:0000259" key="7">
    <source>
        <dbReference type="Pfam" id="PF02668"/>
    </source>
</evidence>
<organism evidence="8 9">
    <name type="scientific">Circinella minor</name>
    <dbReference type="NCBI Taxonomy" id="1195481"/>
    <lineage>
        <taxon>Eukaryota</taxon>
        <taxon>Fungi</taxon>
        <taxon>Fungi incertae sedis</taxon>
        <taxon>Mucoromycota</taxon>
        <taxon>Mucoromycotina</taxon>
        <taxon>Mucoromycetes</taxon>
        <taxon>Mucorales</taxon>
        <taxon>Lichtheimiaceae</taxon>
        <taxon>Circinella</taxon>
    </lineage>
</organism>
<accession>A0A8H7VRG3</accession>
<dbReference type="Pfam" id="PF02668">
    <property type="entry name" value="TauD"/>
    <property type="match status" value="1"/>
</dbReference>
<reference evidence="8 9" key="1">
    <citation type="submission" date="2020-12" db="EMBL/GenBank/DDBJ databases">
        <title>Metabolic potential, ecology and presence of endohyphal bacteria is reflected in genomic diversity of Mucoromycotina.</title>
        <authorList>
            <person name="Muszewska A."/>
            <person name="Okrasinska A."/>
            <person name="Steczkiewicz K."/>
            <person name="Drgas O."/>
            <person name="Orlowska M."/>
            <person name="Perlinska-Lenart U."/>
            <person name="Aleksandrzak-Piekarczyk T."/>
            <person name="Szatraj K."/>
            <person name="Zielenkiewicz U."/>
            <person name="Pilsyk S."/>
            <person name="Malc E."/>
            <person name="Mieczkowski P."/>
            <person name="Kruszewska J.S."/>
            <person name="Biernat P."/>
            <person name="Pawlowska J."/>
        </authorList>
    </citation>
    <scope>NUCLEOTIDE SEQUENCE [LARGE SCALE GENOMIC DNA]</scope>
    <source>
        <strain evidence="8 9">CBS 142.35</strain>
    </source>
</reference>
<dbReference type="FunFam" id="3.60.130.10:FF:000003">
    <property type="entry name" value="Alpha-ketoglutarate-dependent taurine dioxygenase"/>
    <property type="match status" value="1"/>
</dbReference>
<protein>
    <recommendedName>
        <fullName evidence="7">TauD/TfdA-like domain-containing protein</fullName>
    </recommendedName>
</protein>
<sequence length="371" mass="42156">MPPNVTDTQPKVEELEYNLEDLDLKKLVREKGFYGVHPEIYYPPLKPYEHKDPGHLADPKLDSLLKNAEKVFDVTPHIGTEIHGIQLNNLTDQQKNDLALLVARRGVVFFRDQTITPKQSLELGRYFGPLHIHNVGTVPPAKDAQEILTIQIDPDNKAYLQRFADRTPADGWHSDVSHELQPSSLAFLKIDTLPPVGGDTLWASAYEAYDRLSPAWQKFIEGLEAVHSGDVHRETARVTGYPLRREAPDNVHPVVRVHPVTGWKALNVQRNFTRRIVGFTRRESDAVLNFLYNHIETGIDFQVRFRWTEDAIAVWDNRVTFHAAVPDYRGLGNGGIRHGYRVTPTGERPYYDPNGKSRRQALAEEQAAATK</sequence>
<dbReference type="PANTHER" id="PTHR30468:SF10">
    <property type="entry name" value="TAUD_TFDA-LIKE DOMAIN-CONTAINING PROTEIN"/>
    <property type="match status" value="1"/>
</dbReference>
<proteinExistence type="inferred from homology"/>
<dbReference type="GO" id="GO:0016706">
    <property type="term" value="F:2-oxoglutarate-dependent dioxygenase activity"/>
    <property type="evidence" value="ECO:0007669"/>
    <property type="project" value="TreeGrafter"/>
</dbReference>
<dbReference type="InterPro" id="IPR003819">
    <property type="entry name" value="TauD/TfdA-like"/>
</dbReference>
<evidence type="ECO:0000256" key="6">
    <source>
        <dbReference type="SAM" id="MobiDB-lite"/>
    </source>
</evidence>
<dbReference type="PANTHER" id="PTHR30468">
    <property type="entry name" value="ALPHA-KETOGLUTARATE-DEPENDENT SULFONATE DIOXYGENASE"/>
    <property type="match status" value="1"/>
</dbReference>
<feature type="region of interest" description="Disordered" evidence="6">
    <location>
        <begin position="344"/>
        <end position="371"/>
    </location>
</feature>
<dbReference type="EMBL" id="JAEPRB010000044">
    <property type="protein sequence ID" value="KAG2224334.1"/>
    <property type="molecule type" value="Genomic_DNA"/>
</dbReference>
<evidence type="ECO:0000313" key="9">
    <source>
        <dbReference type="Proteomes" id="UP000646827"/>
    </source>
</evidence>
<keyword evidence="2" id="KW-0479">Metal-binding</keyword>
<evidence type="ECO:0000256" key="4">
    <source>
        <dbReference type="ARBA" id="ARBA00023002"/>
    </source>
</evidence>
<dbReference type="SUPFAM" id="SSF51197">
    <property type="entry name" value="Clavaminate synthase-like"/>
    <property type="match status" value="1"/>
</dbReference>
<keyword evidence="3" id="KW-0223">Dioxygenase</keyword>
<evidence type="ECO:0000256" key="5">
    <source>
        <dbReference type="ARBA" id="ARBA00023004"/>
    </source>
</evidence>